<evidence type="ECO:0000313" key="1">
    <source>
        <dbReference type="EMBL" id="MQL81377.1"/>
    </source>
</evidence>
<dbReference type="EMBL" id="NMUH01000563">
    <property type="protein sequence ID" value="MQL81377.1"/>
    <property type="molecule type" value="Genomic_DNA"/>
</dbReference>
<keyword evidence="2" id="KW-1185">Reference proteome</keyword>
<name>A0A843UGM9_COLES</name>
<organism evidence="1 2">
    <name type="scientific">Colocasia esculenta</name>
    <name type="common">Wild taro</name>
    <name type="synonym">Arum esculentum</name>
    <dbReference type="NCBI Taxonomy" id="4460"/>
    <lineage>
        <taxon>Eukaryota</taxon>
        <taxon>Viridiplantae</taxon>
        <taxon>Streptophyta</taxon>
        <taxon>Embryophyta</taxon>
        <taxon>Tracheophyta</taxon>
        <taxon>Spermatophyta</taxon>
        <taxon>Magnoliopsida</taxon>
        <taxon>Liliopsida</taxon>
        <taxon>Araceae</taxon>
        <taxon>Aroideae</taxon>
        <taxon>Colocasieae</taxon>
        <taxon>Colocasia</taxon>
    </lineage>
</organism>
<accession>A0A843UGM9</accession>
<gene>
    <name evidence="1" type="ORF">Taro_013834</name>
</gene>
<feature type="non-terminal residue" evidence="1">
    <location>
        <position position="121"/>
    </location>
</feature>
<dbReference type="AlphaFoldDB" id="A0A843UGM9"/>
<evidence type="ECO:0000313" key="2">
    <source>
        <dbReference type="Proteomes" id="UP000652761"/>
    </source>
</evidence>
<reference evidence="1" key="1">
    <citation type="submission" date="2017-07" db="EMBL/GenBank/DDBJ databases">
        <title>Taro Niue Genome Assembly and Annotation.</title>
        <authorList>
            <person name="Atibalentja N."/>
            <person name="Keating K."/>
            <person name="Fields C.J."/>
        </authorList>
    </citation>
    <scope>NUCLEOTIDE SEQUENCE</scope>
    <source>
        <strain evidence="1">Niue_2</strain>
        <tissue evidence="1">Leaf</tissue>
    </source>
</reference>
<comment type="caution">
    <text evidence="1">The sequence shown here is derived from an EMBL/GenBank/DDBJ whole genome shotgun (WGS) entry which is preliminary data.</text>
</comment>
<proteinExistence type="predicted"/>
<sequence>VHLYHLGGGALAVEGRLGELQRGGYLMDNNGMSPSSEDMAWALLQITLRHFNGKYLDDVIASVSAGVDSSDWQTMCEMWTTADERSHMHGRTPYRLEVFKMGRCKDLPDGSESWVDEESRR</sequence>
<dbReference type="Proteomes" id="UP000652761">
    <property type="component" value="Unassembled WGS sequence"/>
</dbReference>
<protein>
    <submittedName>
        <fullName evidence="1">Uncharacterized protein</fullName>
    </submittedName>
</protein>